<dbReference type="Proteomes" id="UP000236732">
    <property type="component" value="Unassembled WGS sequence"/>
</dbReference>
<protein>
    <submittedName>
        <fullName evidence="1">Uncharacterized protein</fullName>
    </submittedName>
</protein>
<accession>A0A1H6F2G7</accession>
<organism evidence="1 2">
    <name type="scientific">Nonomuraea solani</name>
    <dbReference type="NCBI Taxonomy" id="1144553"/>
    <lineage>
        <taxon>Bacteria</taxon>
        <taxon>Bacillati</taxon>
        <taxon>Actinomycetota</taxon>
        <taxon>Actinomycetes</taxon>
        <taxon>Streptosporangiales</taxon>
        <taxon>Streptosporangiaceae</taxon>
        <taxon>Nonomuraea</taxon>
    </lineage>
</organism>
<name>A0A1H6F2G7_9ACTN</name>
<evidence type="ECO:0000313" key="1">
    <source>
        <dbReference type="EMBL" id="SEH03803.1"/>
    </source>
</evidence>
<keyword evidence="2" id="KW-1185">Reference proteome</keyword>
<sequence length="29" mass="3049">MSIFGDDATPALPASFALDAGRLLKRWAG</sequence>
<proteinExistence type="predicted"/>
<reference evidence="1 2" key="1">
    <citation type="submission" date="2016-10" db="EMBL/GenBank/DDBJ databases">
        <authorList>
            <person name="de Groot N.N."/>
        </authorList>
    </citation>
    <scope>NUCLEOTIDE SEQUENCE [LARGE SCALE GENOMIC DNA]</scope>
    <source>
        <strain evidence="1 2">CGMCC 4.7037</strain>
    </source>
</reference>
<evidence type="ECO:0000313" key="2">
    <source>
        <dbReference type="Proteomes" id="UP000236732"/>
    </source>
</evidence>
<dbReference type="AlphaFoldDB" id="A0A1H6F2G7"/>
<gene>
    <name evidence="1" type="ORF">SAMN05444920_14422</name>
</gene>
<dbReference type="EMBL" id="FNVT01000044">
    <property type="protein sequence ID" value="SEH03803.1"/>
    <property type="molecule type" value="Genomic_DNA"/>
</dbReference>